<feature type="compositionally biased region" description="Low complexity" evidence="1">
    <location>
        <begin position="502"/>
        <end position="523"/>
    </location>
</feature>
<feature type="compositionally biased region" description="Acidic residues" evidence="1">
    <location>
        <begin position="295"/>
        <end position="304"/>
    </location>
</feature>
<organism evidence="2 3">
    <name type="scientific">Didymella exigua CBS 183.55</name>
    <dbReference type="NCBI Taxonomy" id="1150837"/>
    <lineage>
        <taxon>Eukaryota</taxon>
        <taxon>Fungi</taxon>
        <taxon>Dikarya</taxon>
        <taxon>Ascomycota</taxon>
        <taxon>Pezizomycotina</taxon>
        <taxon>Dothideomycetes</taxon>
        <taxon>Pleosporomycetidae</taxon>
        <taxon>Pleosporales</taxon>
        <taxon>Pleosporineae</taxon>
        <taxon>Didymellaceae</taxon>
        <taxon>Didymella</taxon>
    </lineage>
</organism>
<accession>A0A6A5S0Y7</accession>
<name>A0A6A5S0Y7_9PLEO</name>
<feature type="compositionally biased region" description="Polar residues" evidence="1">
    <location>
        <begin position="160"/>
        <end position="171"/>
    </location>
</feature>
<proteinExistence type="predicted"/>
<dbReference type="Proteomes" id="UP000800082">
    <property type="component" value="Unassembled WGS sequence"/>
</dbReference>
<feature type="compositionally biased region" description="Polar residues" evidence="1">
    <location>
        <begin position="469"/>
        <end position="501"/>
    </location>
</feature>
<dbReference type="EMBL" id="ML978957">
    <property type="protein sequence ID" value="KAF1933449.1"/>
    <property type="molecule type" value="Genomic_DNA"/>
</dbReference>
<feature type="compositionally biased region" description="Basic and acidic residues" evidence="1">
    <location>
        <begin position="113"/>
        <end position="123"/>
    </location>
</feature>
<dbReference type="GeneID" id="54355247"/>
<feature type="compositionally biased region" description="Basic and acidic residues" evidence="1">
    <location>
        <begin position="16"/>
        <end position="83"/>
    </location>
</feature>
<evidence type="ECO:0000313" key="2">
    <source>
        <dbReference type="EMBL" id="KAF1933449.1"/>
    </source>
</evidence>
<gene>
    <name evidence="2" type="ORF">M421DRAFT_857</name>
</gene>
<reference evidence="2" key="1">
    <citation type="journal article" date="2020" name="Stud. Mycol.">
        <title>101 Dothideomycetes genomes: a test case for predicting lifestyles and emergence of pathogens.</title>
        <authorList>
            <person name="Haridas S."/>
            <person name="Albert R."/>
            <person name="Binder M."/>
            <person name="Bloem J."/>
            <person name="Labutti K."/>
            <person name="Salamov A."/>
            <person name="Andreopoulos B."/>
            <person name="Baker S."/>
            <person name="Barry K."/>
            <person name="Bills G."/>
            <person name="Bluhm B."/>
            <person name="Cannon C."/>
            <person name="Castanera R."/>
            <person name="Culley D."/>
            <person name="Daum C."/>
            <person name="Ezra D."/>
            <person name="Gonzalez J."/>
            <person name="Henrissat B."/>
            <person name="Kuo A."/>
            <person name="Liang C."/>
            <person name="Lipzen A."/>
            <person name="Lutzoni F."/>
            <person name="Magnuson J."/>
            <person name="Mondo S."/>
            <person name="Nolan M."/>
            <person name="Ohm R."/>
            <person name="Pangilinan J."/>
            <person name="Park H.-J."/>
            <person name="Ramirez L."/>
            <person name="Alfaro M."/>
            <person name="Sun H."/>
            <person name="Tritt A."/>
            <person name="Yoshinaga Y."/>
            <person name="Zwiers L.-H."/>
            <person name="Turgeon B."/>
            <person name="Goodwin S."/>
            <person name="Spatafora J."/>
            <person name="Crous P."/>
            <person name="Grigoriev I."/>
        </authorList>
    </citation>
    <scope>NUCLEOTIDE SEQUENCE</scope>
    <source>
        <strain evidence="2">CBS 183.55</strain>
    </source>
</reference>
<evidence type="ECO:0000256" key="1">
    <source>
        <dbReference type="SAM" id="MobiDB-lite"/>
    </source>
</evidence>
<dbReference type="AlphaFoldDB" id="A0A6A5S0Y7"/>
<feature type="compositionally biased region" description="Low complexity" evidence="1">
    <location>
        <begin position="414"/>
        <end position="426"/>
    </location>
</feature>
<feature type="region of interest" description="Disordered" evidence="1">
    <location>
        <begin position="1"/>
        <end position="314"/>
    </location>
</feature>
<dbReference type="RefSeq" id="XP_033453697.1">
    <property type="nucleotide sequence ID" value="XM_033597580.1"/>
</dbReference>
<feature type="compositionally biased region" description="Basic and acidic residues" evidence="1">
    <location>
        <begin position="305"/>
        <end position="314"/>
    </location>
</feature>
<feature type="compositionally biased region" description="Basic and acidic residues" evidence="1">
    <location>
        <begin position="271"/>
        <end position="288"/>
    </location>
</feature>
<feature type="compositionally biased region" description="Basic and acidic residues" evidence="1">
    <location>
        <begin position="138"/>
        <end position="157"/>
    </location>
</feature>
<keyword evidence="3" id="KW-1185">Reference proteome</keyword>
<dbReference type="OrthoDB" id="10620170at2759"/>
<feature type="compositionally biased region" description="Polar residues" evidence="1">
    <location>
        <begin position="364"/>
        <end position="374"/>
    </location>
</feature>
<protein>
    <submittedName>
        <fullName evidence="2">Uncharacterized protein</fullName>
    </submittedName>
</protein>
<sequence>MGSIPSSSGGGNPGDEYDKDKKSGKGKGDERGQKLDKKALMEKKNAVQEKARQADFAEKVKDKNRRMEENDKNVRTKLKEIRQQQRSANGAGAAPLEMTEEDKEIPTTETEDTTPKKPARPEMTEEEEERLKNIRAAARKERERKEQEEREEDEPKKLQATVQGSNSTVDSLANDAESKERKRRLKPRASAPSVAQDPSDSDSIKPPQPSTPVKPKPKAIPEAKPVIRKPPVPFAEHLAAEQTAQGGEPKPKTPKKTSEPKRKAKTSGKSGNKETKAVKTNGNKEHKSAGFVADSDLENDSTEDIELRSDKLQSDKLGVEITSITTMTTVAVEVQQRDGSAERTQVTDTTTARRDSSEYGETTIGHTSHVQTVTELDVLHQELPHDSPSSSPEQDLQDGFNTSTNAMGIKLSVSHPPASTPLTSPSSHRKHKSSSDSEEAQSEPKAEQQDLPSSPSSPKKRKITPPASPSTDDGTASYSPSTAPAENAVSSEDVTTTPKPTSSSPPISPGAASVASSISSSSSQKRKAIWSEDDGQITISPGGTKRAKGVQSSGAKVIVELEDVVKVEAEDDQESFDSLFDE</sequence>
<feature type="compositionally biased region" description="Polar residues" evidence="1">
    <location>
        <begin position="387"/>
        <end position="406"/>
    </location>
</feature>
<feature type="region of interest" description="Disordered" evidence="1">
    <location>
        <begin position="335"/>
        <end position="553"/>
    </location>
</feature>
<evidence type="ECO:0000313" key="3">
    <source>
        <dbReference type="Proteomes" id="UP000800082"/>
    </source>
</evidence>